<keyword evidence="8" id="KW-0249">Electron transport</keyword>
<evidence type="ECO:0000256" key="2">
    <source>
        <dbReference type="ARBA" id="ARBA00007543"/>
    </source>
</evidence>
<evidence type="ECO:0000256" key="7">
    <source>
        <dbReference type="ARBA" id="ARBA00022723"/>
    </source>
</evidence>
<dbReference type="GO" id="GO:0016682">
    <property type="term" value="F:oxidoreductase activity, acting on diphenols and related substances as donors, oxygen as acceptor"/>
    <property type="evidence" value="ECO:0007669"/>
    <property type="project" value="TreeGrafter"/>
</dbReference>
<evidence type="ECO:0000256" key="12">
    <source>
        <dbReference type="SAM" id="Phobius"/>
    </source>
</evidence>
<feature type="transmembrane region" description="Helical" evidence="12">
    <location>
        <begin position="300"/>
        <end position="323"/>
    </location>
</feature>
<feature type="transmembrane region" description="Helical" evidence="12">
    <location>
        <begin position="260"/>
        <end position="280"/>
    </location>
</feature>
<keyword evidence="7" id="KW-0479">Metal-binding</keyword>
<keyword evidence="10" id="KW-0408">Iron</keyword>
<evidence type="ECO:0000256" key="5">
    <source>
        <dbReference type="ARBA" id="ARBA00022617"/>
    </source>
</evidence>
<dbReference type="AlphaFoldDB" id="A0A6G8ALZ5"/>
<evidence type="ECO:0000256" key="3">
    <source>
        <dbReference type="ARBA" id="ARBA00022448"/>
    </source>
</evidence>
<keyword evidence="14" id="KW-1185">Reference proteome</keyword>
<keyword evidence="9 12" id="KW-1133">Transmembrane helix</keyword>
<dbReference type="PIRSF" id="PIRSF000267">
    <property type="entry name" value="Cyt_oxidse_sub2"/>
    <property type="match status" value="1"/>
</dbReference>
<proteinExistence type="inferred from homology"/>
<evidence type="ECO:0000256" key="8">
    <source>
        <dbReference type="ARBA" id="ARBA00022982"/>
    </source>
</evidence>
<dbReference type="GO" id="GO:0005886">
    <property type="term" value="C:plasma membrane"/>
    <property type="evidence" value="ECO:0007669"/>
    <property type="project" value="UniProtKB-SubCell"/>
</dbReference>
<feature type="transmembrane region" description="Helical" evidence="12">
    <location>
        <begin position="199"/>
        <end position="217"/>
    </location>
</feature>
<gene>
    <name evidence="13" type="primary">cydB</name>
    <name evidence="13" type="ORF">G7081_02395</name>
</gene>
<dbReference type="GO" id="GO:0019646">
    <property type="term" value="P:aerobic electron transport chain"/>
    <property type="evidence" value="ECO:0007669"/>
    <property type="project" value="TreeGrafter"/>
</dbReference>
<comment type="subcellular location">
    <subcellularLocation>
        <location evidence="1">Cell membrane</location>
        <topology evidence="1">Multi-pass membrane protein</topology>
    </subcellularLocation>
</comment>
<dbReference type="InterPro" id="IPR003317">
    <property type="entry name" value="Cyt-d_oxidase_su2"/>
</dbReference>
<dbReference type="RefSeq" id="WP_166007088.1">
    <property type="nucleotide sequence ID" value="NZ_CP049886.1"/>
</dbReference>
<protein>
    <submittedName>
        <fullName evidence="13">Cytochrome d ubiquinol oxidase subunit II</fullName>
    </submittedName>
</protein>
<dbReference type="Proteomes" id="UP000500890">
    <property type="component" value="Chromosome"/>
</dbReference>
<dbReference type="EMBL" id="CP049886">
    <property type="protein sequence ID" value="QIL46017.1"/>
    <property type="molecule type" value="Genomic_DNA"/>
</dbReference>
<evidence type="ECO:0000256" key="10">
    <source>
        <dbReference type="ARBA" id="ARBA00023004"/>
    </source>
</evidence>
<dbReference type="NCBIfam" id="TIGR00203">
    <property type="entry name" value="cydB"/>
    <property type="match status" value="1"/>
</dbReference>
<evidence type="ECO:0000256" key="4">
    <source>
        <dbReference type="ARBA" id="ARBA00022475"/>
    </source>
</evidence>
<name>A0A6G8ALZ5_9ENTE</name>
<dbReference type="KEGG" id="vah:G7081_02395"/>
<organism evidence="13 14">
    <name type="scientific">Vagococcus coleopterorum</name>
    <dbReference type="NCBI Taxonomy" id="2714946"/>
    <lineage>
        <taxon>Bacteria</taxon>
        <taxon>Bacillati</taxon>
        <taxon>Bacillota</taxon>
        <taxon>Bacilli</taxon>
        <taxon>Lactobacillales</taxon>
        <taxon>Enterococcaceae</taxon>
        <taxon>Vagococcus</taxon>
    </lineage>
</organism>
<feature type="transmembrane region" description="Helical" evidence="12">
    <location>
        <begin position="6"/>
        <end position="25"/>
    </location>
</feature>
<feature type="transmembrane region" description="Helical" evidence="12">
    <location>
        <begin position="115"/>
        <end position="137"/>
    </location>
</feature>
<keyword evidence="3" id="KW-0813">Transport</keyword>
<evidence type="ECO:0000256" key="6">
    <source>
        <dbReference type="ARBA" id="ARBA00022692"/>
    </source>
</evidence>
<dbReference type="Pfam" id="PF02322">
    <property type="entry name" value="Cyt_bd_oxida_II"/>
    <property type="match status" value="1"/>
</dbReference>
<reference evidence="13 14" key="1">
    <citation type="submission" date="2020-03" db="EMBL/GenBank/DDBJ databases">
        <title>Vagococcus sp. nov., isolated from beetles.</title>
        <authorList>
            <person name="Hyun D.-W."/>
            <person name="Bae J.-W."/>
        </authorList>
    </citation>
    <scope>NUCLEOTIDE SEQUENCE [LARGE SCALE GENOMIC DNA]</scope>
    <source>
        <strain evidence="13 14">HDW17A</strain>
    </source>
</reference>
<keyword evidence="5" id="KW-0349">Heme</keyword>
<feature type="transmembrane region" description="Helical" evidence="12">
    <location>
        <begin position="83"/>
        <end position="103"/>
    </location>
</feature>
<evidence type="ECO:0000313" key="13">
    <source>
        <dbReference type="EMBL" id="QIL46017.1"/>
    </source>
</evidence>
<dbReference type="GO" id="GO:0009055">
    <property type="term" value="F:electron transfer activity"/>
    <property type="evidence" value="ECO:0007669"/>
    <property type="project" value="TreeGrafter"/>
</dbReference>
<dbReference type="GO" id="GO:0046872">
    <property type="term" value="F:metal ion binding"/>
    <property type="evidence" value="ECO:0007669"/>
    <property type="project" value="UniProtKB-KW"/>
</dbReference>
<evidence type="ECO:0000313" key="14">
    <source>
        <dbReference type="Proteomes" id="UP000500890"/>
    </source>
</evidence>
<feature type="transmembrane region" description="Helical" evidence="12">
    <location>
        <begin position="157"/>
        <end position="178"/>
    </location>
</feature>
<evidence type="ECO:0000256" key="9">
    <source>
        <dbReference type="ARBA" id="ARBA00022989"/>
    </source>
</evidence>
<dbReference type="GO" id="GO:0070069">
    <property type="term" value="C:cytochrome complex"/>
    <property type="evidence" value="ECO:0007669"/>
    <property type="project" value="TreeGrafter"/>
</dbReference>
<keyword evidence="11 12" id="KW-0472">Membrane</keyword>
<keyword evidence="6 12" id="KW-0812">Transmembrane</keyword>
<keyword evidence="4" id="KW-1003">Cell membrane</keyword>
<sequence length="336" mass="37659">MSNLELLWFVLIAVLFMGFFILEGFDFGVGMATKLVAKNRHERDVLIESIGPVWDSNEVWLITAGGALFAAFPEWYASLFSGYYIVLFLILFALILRGVSFEFRHHMETDRGRSIWEWATFIGSTVAPFLFGLMFTSLVRGMPMDADKNIFASFGDYVNIFSIVGGIAVTLVCFLQGLNYIRLKTDGPVRERALKMAKPLYPVLFVGLIAFAGLLWANTDFFDKRPISTLAILVVIIAAAVLAMFGTFKDKEFMSFVGTSGILAGIVVLLFNGMFPRVMIGSEGHRDLLITEAASTPYTLKVMTIITCILLPIVLGYLVWTYYMFRKRINSKKIEG</sequence>
<accession>A0A6G8ALZ5</accession>
<dbReference type="PANTHER" id="PTHR43141:SF5">
    <property type="entry name" value="CYTOCHROME BD-I UBIQUINOL OXIDASE SUBUNIT 2"/>
    <property type="match status" value="1"/>
</dbReference>
<evidence type="ECO:0000256" key="11">
    <source>
        <dbReference type="ARBA" id="ARBA00023136"/>
    </source>
</evidence>
<feature type="transmembrane region" description="Helical" evidence="12">
    <location>
        <begin position="229"/>
        <end position="248"/>
    </location>
</feature>
<dbReference type="PANTHER" id="PTHR43141">
    <property type="entry name" value="CYTOCHROME BD2 SUBUNIT II"/>
    <property type="match status" value="1"/>
</dbReference>
<evidence type="ECO:0000256" key="1">
    <source>
        <dbReference type="ARBA" id="ARBA00004651"/>
    </source>
</evidence>
<comment type="similarity">
    <text evidence="2">Belongs to the cytochrome ubiquinol oxidase subunit 2 family.</text>
</comment>